<accession>A0A1V3NBM3</accession>
<name>A0A1V3NBM3_9GAMM</name>
<organism evidence="1 2">
    <name type="scientific">Thioalkalivibrio denitrificans</name>
    <dbReference type="NCBI Taxonomy" id="108003"/>
    <lineage>
        <taxon>Bacteria</taxon>
        <taxon>Pseudomonadati</taxon>
        <taxon>Pseudomonadota</taxon>
        <taxon>Gammaproteobacteria</taxon>
        <taxon>Chromatiales</taxon>
        <taxon>Ectothiorhodospiraceae</taxon>
        <taxon>Thioalkalivibrio</taxon>
    </lineage>
</organism>
<reference evidence="1 2" key="1">
    <citation type="submission" date="2017-02" db="EMBL/GenBank/DDBJ databases">
        <title>Genomic diversity within the haloalkaliphilic genus Thioalkalivibrio.</title>
        <authorList>
            <person name="Ahn A.-C."/>
            <person name="Meier-Kolthoff J."/>
            <person name="Overmars L."/>
            <person name="Richter M."/>
            <person name="Woyke T."/>
            <person name="Sorokin D.Y."/>
            <person name="Muyzer G."/>
        </authorList>
    </citation>
    <scope>NUCLEOTIDE SEQUENCE [LARGE SCALE GENOMIC DNA]</scope>
    <source>
        <strain evidence="1 2">ALJD</strain>
    </source>
</reference>
<evidence type="ECO:0000313" key="2">
    <source>
        <dbReference type="Proteomes" id="UP000189462"/>
    </source>
</evidence>
<evidence type="ECO:0000313" key="1">
    <source>
        <dbReference type="EMBL" id="OOG22431.1"/>
    </source>
</evidence>
<protein>
    <submittedName>
        <fullName evidence="1">Uncharacterized protein</fullName>
    </submittedName>
</protein>
<proteinExistence type="predicted"/>
<dbReference type="EMBL" id="MVBK01000101">
    <property type="protein sequence ID" value="OOG22431.1"/>
    <property type="molecule type" value="Genomic_DNA"/>
</dbReference>
<gene>
    <name evidence="1" type="ORF">B1C78_15005</name>
</gene>
<dbReference type="STRING" id="108003.B1C78_15005"/>
<sequence length="227" mass="26290">MQDRTATSTGAGDPPDFSVKDCALIAISTGRRARTLGELCEHLQTVSIDSIYYHFWGGLIQARFDEREYNNDFAAWVRHALHDAPLAERLAVLDPTDFADLEDLRRELLELMEQRLDESESLQWMRATRTFELIRSQIVIFDTRHRIRSPEQLAEIVPQLSTGSIFYHFVDARRRVPDHLDDFREWLSSFGERYAGLRDRLAAVEPYFSSMTEIRARLTRALEQGSP</sequence>
<dbReference type="InterPro" id="IPR044036">
    <property type="entry name" value="DUF5752"/>
</dbReference>
<dbReference type="RefSeq" id="WP_077279971.1">
    <property type="nucleotide sequence ID" value="NZ_MVBK01000101.1"/>
</dbReference>
<dbReference type="OrthoDB" id="582043at2"/>
<dbReference type="AlphaFoldDB" id="A0A1V3NBM3"/>
<dbReference type="Proteomes" id="UP000189462">
    <property type="component" value="Unassembled WGS sequence"/>
</dbReference>
<dbReference type="Pfam" id="PF19027">
    <property type="entry name" value="DUF5752"/>
    <property type="match status" value="1"/>
</dbReference>
<comment type="caution">
    <text evidence="1">The sequence shown here is derived from an EMBL/GenBank/DDBJ whole genome shotgun (WGS) entry which is preliminary data.</text>
</comment>
<keyword evidence="2" id="KW-1185">Reference proteome</keyword>